<dbReference type="Proteomes" id="UP001206639">
    <property type="component" value="Unassembled WGS sequence"/>
</dbReference>
<evidence type="ECO:0000313" key="3">
    <source>
        <dbReference type="EMBL" id="MCT7657023.1"/>
    </source>
</evidence>
<dbReference type="RefSeq" id="WP_260991101.1">
    <property type="nucleotide sequence ID" value="NZ_JAODWD010000001.1"/>
</dbReference>
<accession>A0ABT2M438</accession>
<organism evidence="3 4">
    <name type="scientific">Mycobacterium deserti</name>
    <dbReference type="NCBI Taxonomy" id="2978347"/>
    <lineage>
        <taxon>Bacteria</taxon>
        <taxon>Bacillati</taxon>
        <taxon>Actinomycetota</taxon>
        <taxon>Actinomycetes</taxon>
        <taxon>Mycobacteriales</taxon>
        <taxon>Mycobacteriaceae</taxon>
        <taxon>Mycobacterium</taxon>
    </lineage>
</organism>
<sequence length="353" mass="36936">MTTRLPAAELTEFAAAILRACEVSPEHAEVTASRLVEADMRGRSGHGLIRLQPYVRRIQAGGINVRPHIQVVHETPVSALVEGDNGLGQVVMTRATELAIAKAAEVGIAWVGTVASNHAGAAGLYAEMAAEAGLVAMYFAVANANGMPPWGGRNPMLGTNPIAIAIPTGDVPFLLDIATTATSHGSIKVAAREGRQLPEGWLVDAEGRPITDPARAHEGYLVPMGGYKGSGLTIAIGLLAGVLNGAAFGSDVVDHRKDQVTPTNTGQSILVLRADLFRPADEVRAEVTRHLNELRDSGGHDGERVRLPGDRAAETRADNEALGLPVPPQLAAELSQLATELGVDSPLKGTQSQ</sequence>
<keyword evidence="4" id="KW-1185">Reference proteome</keyword>
<dbReference type="InterPro" id="IPR036111">
    <property type="entry name" value="Mal/L-sulfo/L-lacto_DH-like_sf"/>
</dbReference>
<protein>
    <submittedName>
        <fullName evidence="3">Ldh family oxidoreductase</fullName>
    </submittedName>
</protein>
<name>A0ABT2M438_9MYCO</name>
<comment type="caution">
    <text evidence="3">The sequence shown here is derived from an EMBL/GenBank/DDBJ whole genome shotgun (WGS) entry which is preliminary data.</text>
</comment>
<dbReference type="InterPro" id="IPR043143">
    <property type="entry name" value="Mal/L-sulf/L-lact_DH-like_NADP"/>
</dbReference>
<evidence type="ECO:0000256" key="2">
    <source>
        <dbReference type="ARBA" id="ARBA00023002"/>
    </source>
</evidence>
<dbReference type="SUPFAM" id="SSF89733">
    <property type="entry name" value="L-sulfolactate dehydrogenase-like"/>
    <property type="match status" value="1"/>
</dbReference>
<dbReference type="Pfam" id="PF02615">
    <property type="entry name" value="Ldh_2"/>
    <property type="match status" value="1"/>
</dbReference>
<dbReference type="EMBL" id="JAODWD010000001">
    <property type="protein sequence ID" value="MCT7657023.1"/>
    <property type="molecule type" value="Genomic_DNA"/>
</dbReference>
<dbReference type="PANTHER" id="PTHR11091:SF0">
    <property type="entry name" value="MALATE DEHYDROGENASE"/>
    <property type="match status" value="1"/>
</dbReference>
<dbReference type="InterPro" id="IPR003767">
    <property type="entry name" value="Malate/L-lactate_DH-like"/>
</dbReference>
<dbReference type="Gene3D" id="1.10.1530.10">
    <property type="match status" value="1"/>
</dbReference>
<proteinExistence type="inferred from homology"/>
<dbReference type="PANTHER" id="PTHR11091">
    <property type="entry name" value="OXIDOREDUCTASE-RELATED"/>
    <property type="match status" value="1"/>
</dbReference>
<evidence type="ECO:0000256" key="1">
    <source>
        <dbReference type="ARBA" id="ARBA00006056"/>
    </source>
</evidence>
<reference evidence="4" key="1">
    <citation type="submission" date="2023-07" db="EMBL/GenBank/DDBJ databases">
        <authorList>
            <person name="Deng Y."/>
            <person name="Zhang Y.-Q."/>
        </authorList>
    </citation>
    <scope>NUCLEOTIDE SEQUENCE [LARGE SCALE GENOMIC DNA]</scope>
    <source>
        <strain evidence="4">CPCC 205710</strain>
    </source>
</reference>
<dbReference type="InterPro" id="IPR043144">
    <property type="entry name" value="Mal/L-sulf/L-lact_DH-like_ah"/>
</dbReference>
<evidence type="ECO:0000313" key="4">
    <source>
        <dbReference type="Proteomes" id="UP001206639"/>
    </source>
</evidence>
<dbReference type="Gene3D" id="3.30.1370.60">
    <property type="entry name" value="Hypothetical oxidoreductase yiak, domain 2"/>
    <property type="match status" value="1"/>
</dbReference>
<comment type="similarity">
    <text evidence="1">Belongs to the LDH2/MDH2 oxidoreductase family.</text>
</comment>
<keyword evidence="2" id="KW-0560">Oxidoreductase</keyword>
<gene>
    <name evidence="3" type="ORF">N4S67_01150</name>
</gene>